<dbReference type="EMBL" id="CP006664">
    <property type="protein sequence ID" value="AIJ09654.1"/>
    <property type="molecule type" value="Genomic_DNA"/>
</dbReference>
<dbReference type="AlphaFoldDB" id="A0A076LVW9"/>
<evidence type="ECO:0000313" key="13">
    <source>
        <dbReference type="Proteomes" id="UP000028681"/>
    </source>
</evidence>
<evidence type="ECO:0000256" key="9">
    <source>
        <dbReference type="ARBA" id="ARBA00048988"/>
    </source>
</evidence>
<evidence type="ECO:0000259" key="11">
    <source>
        <dbReference type="PROSITE" id="PS51198"/>
    </source>
</evidence>
<sequence>MGKLVNMMESTQVENGMELRATKLGQRLAQHPYNRVRVLNAGIEVSGERHQYLIPFNQLMALRCKRGLVWGELEFELPDQRVVRLHGTDWQETQRFHQQLMQRWCGWSEEMAQISAEVLQAQCQTLQALTQRDGWLTRADLASLAQDIDRTLQALPLPEQRLEAFPACASLYHDCLAWRDEGEQRRQRHNRRWSQRVLSERADFFAEAMPSPLNDSQALAVVNGEQNVLVLAGAGSGKTSVLLARCAWLLQGGQVDAGQILPLAFGRRAAQEMTQRLRQTPGCAEVQARTFHGLALYIVNQTARRPVAISRLASDHEVRDAFLLAEWQRQCAEKKSQAKGWRQWLALLFDDLPEREDFWQDTALQARLVPRLAYWIGLLREHGGSQAAMVEQAPEALRAPFQQRLRLLAPLLKAWKAALKQEGALDFPALLQQAQAQLEKGRFISPWRHILVDEFQDISPQRARLLAALRSQNSHSALFAVGDDWQAIYRFSGAQLTLTTAFHHYFGAGECCRLDTSYRFNRRIGEIANGFVQQNPHQAKKTLNALRDGDRQSVTLLPQSQLEALLDKLSGYVRADESILILARYHHLRPALLDRAATRWPGLDLHFMTLHGSKGCQADYVIVLGLHEGRDGFPAPEAPSVIEEVLLPAAEAFPDAEERRLLYVALTRARHRVWLLQDPLRPSRFVAALQRLGAVARRKA</sequence>
<evidence type="ECO:0000256" key="8">
    <source>
        <dbReference type="ARBA" id="ARBA00034808"/>
    </source>
</evidence>
<evidence type="ECO:0000256" key="5">
    <source>
        <dbReference type="ARBA" id="ARBA00022840"/>
    </source>
</evidence>
<dbReference type="Gene3D" id="3.40.50.300">
    <property type="entry name" value="P-loop containing nucleotide triphosphate hydrolases"/>
    <property type="match status" value="2"/>
</dbReference>
<organism evidence="12 13">
    <name type="scientific">Edwardsiella anguillarum ET080813</name>
    <dbReference type="NCBI Taxonomy" id="667120"/>
    <lineage>
        <taxon>Bacteria</taxon>
        <taxon>Pseudomonadati</taxon>
        <taxon>Pseudomonadota</taxon>
        <taxon>Gammaproteobacteria</taxon>
        <taxon>Enterobacterales</taxon>
        <taxon>Hafniaceae</taxon>
        <taxon>Edwardsiella</taxon>
    </lineage>
</organism>
<dbReference type="GO" id="GO:0016887">
    <property type="term" value="F:ATP hydrolysis activity"/>
    <property type="evidence" value="ECO:0007669"/>
    <property type="project" value="RHEA"/>
</dbReference>
<comment type="similarity">
    <text evidence="1">Belongs to the helicase family. UvrD subfamily.</text>
</comment>
<dbReference type="InterPro" id="IPR027417">
    <property type="entry name" value="P-loop_NTPase"/>
</dbReference>
<dbReference type="KEGG" id="ete:ETEE_3228"/>
<dbReference type="InterPro" id="IPR000212">
    <property type="entry name" value="DNA_helicase_UvrD/REP"/>
</dbReference>
<evidence type="ECO:0000256" key="2">
    <source>
        <dbReference type="ARBA" id="ARBA00022741"/>
    </source>
</evidence>
<accession>A0A076LVW9</accession>
<gene>
    <name evidence="12" type="ORF">ETEE_3228</name>
</gene>
<dbReference type="GO" id="GO:0000725">
    <property type="term" value="P:recombinational repair"/>
    <property type="evidence" value="ECO:0007669"/>
    <property type="project" value="TreeGrafter"/>
</dbReference>
<dbReference type="InterPro" id="IPR013986">
    <property type="entry name" value="DExx_box_DNA_helicase_dom_sf"/>
</dbReference>
<dbReference type="InterPro" id="IPR022161">
    <property type="entry name" value="Helicase_IV_N"/>
</dbReference>
<keyword evidence="3 10" id="KW-0378">Hydrolase</keyword>
<feature type="domain" description="UvrD-like helicase ATP-binding" evidence="11">
    <location>
        <begin position="211"/>
        <end position="521"/>
    </location>
</feature>
<keyword evidence="2 10" id="KW-0547">Nucleotide-binding</keyword>
<proteinExistence type="inferred from homology"/>
<protein>
    <recommendedName>
        <fullName evidence="8">DNA 3'-5' helicase</fullName>
        <ecNumber evidence="8">5.6.2.4</ecNumber>
    </recommendedName>
</protein>
<evidence type="ECO:0000256" key="10">
    <source>
        <dbReference type="PROSITE-ProRule" id="PRU00560"/>
    </source>
</evidence>
<dbReference type="PANTHER" id="PTHR11070">
    <property type="entry name" value="UVRD / RECB / PCRA DNA HELICASE FAMILY MEMBER"/>
    <property type="match status" value="1"/>
</dbReference>
<evidence type="ECO:0000256" key="6">
    <source>
        <dbReference type="ARBA" id="ARBA00023235"/>
    </source>
</evidence>
<dbReference type="Pfam" id="PF13361">
    <property type="entry name" value="UvrD_C"/>
    <property type="match status" value="1"/>
</dbReference>
<dbReference type="PROSITE" id="PS51198">
    <property type="entry name" value="UVRD_HELICASE_ATP_BIND"/>
    <property type="match status" value="1"/>
</dbReference>
<evidence type="ECO:0000256" key="7">
    <source>
        <dbReference type="ARBA" id="ARBA00034617"/>
    </source>
</evidence>
<evidence type="ECO:0000256" key="4">
    <source>
        <dbReference type="ARBA" id="ARBA00022806"/>
    </source>
</evidence>
<dbReference type="GO" id="GO:0005829">
    <property type="term" value="C:cytosol"/>
    <property type="evidence" value="ECO:0007669"/>
    <property type="project" value="TreeGrafter"/>
</dbReference>
<evidence type="ECO:0000313" key="12">
    <source>
        <dbReference type="EMBL" id="AIJ09654.1"/>
    </source>
</evidence>
<keyword evidence="5 10" id="KW-0067">ATP-binding</keyword>
<dbReference type="InterPro" id="IPR014017">
    <property type="entry name" value="DNA_helicase_UvrD-like_C"/>
</dbReference>
<dbReference type="GO" id="GO:0005524">
    <property type="term" value="F:ATP binding"/>
    <property type="evidence" value="ECO:0007669"/>
    <property type="project" value="UniProtKB-UniRule"/>
</dbReference>
<dbReference type="Pfam" id="PF12462">
    <property type="entry name" value="Helicase_IV_N"/>
    <property type="match status" value="1"/>
</dbReference>
<dbReference type="PANTHER" id="PTHR11070:SF63">
    <property type="entry name" value="DNA HELICASE IV"/>
    <property type="match status" value="1"/>
</dbReference>
<keyword evidence="4 10" id="KW-0347">Helicase</keyword>
<dbReference type="GO" id="GO:0043138">
    <property type="term" value="F:3'-5' DNA helicase activity"/>
    <property type="evidence" value="ECO:0007669"/>
    <property type="project" value="UniProtKB-EC"/>
</dbReference>
<dbReference type="NCBIfam" id="NF008276">
    <property type="entry name" value="PRK11054.1"/>
    <property type="match status" value="1"/>
</dbReference>
<evidence type="ECO:0000256" key="1">
    <source>
        <dbReference type="ARBA" id="ARBA00009922"/>
    </source>
</evidence>
<dbReference type="SUPFAM" id="SSF52540">
    <property type="entry name" value="P-loop containing nucleoside triphosphate hydrolases"/>
    <property type="match status" value="1"/>
</dbReference>
<comment type="catalytic activity">
    <reaction evidence="9">
        <text>ATP + H2O = ADP + phosphate + H(+)</text>
        <dbReference type="Rhea" id="RHEA:13065"/>
        <dbReference type="ChEBI" id="CHEBI:15377"/>
        <dbReference type="ChEBI" id="CHEBI:15378"/>
        <dbReference type="ChEBI" id="CHEBI:30616"/>
        <dbReference type="ChEBI" id="CHEBI:43474"/>
        <dbReference type="ChEBI" id="CHEBI:456216"/>
        <dbReference type="EC" id="5.6.2.4"/>
    </reaction>
</comment>
<dbReference type="GO" id="GO:0003677">
    <property type="term" value="F:DNA binding"/>
    <property type="evidence" value="ECO:0007669"/>
    <property type="project" value="InterPro"/>
</dbReference>
<evidence type="ECO:0000256" key="3">
    <source>
        <dbReference type="ARBA" id="ARBA00022801"/>
    </source>
</evidence>
<name>A0A076LVW9_9GAMM</name>
<reference evidence="12 13" key="1">
    <citation type="journal article" date="2012" name="PLoS ONE">
        <title>Edwardsiella comparative phylogenomics reveal the new intra/inter-species taxonomic relationships, virulence evolution and niche adaptation mechanisms.</title>
        <authorList>
            <person name="Yang M."/>
            <person name="Lv Y."/>
            <person name="Xiao J."/>
            <person name="Wu H."/>
            <person name="Zheng H."/>
            <person name="Liu Q."/>
            <person name="Zhang Y."/>
            <person name="Wang Q."/>
        </authorList>
    </citation>
    <scope>NUCLEOTIDE SEQUENCE [LARGE SCALE GENOMIC DNA]</scope>
    <source>
        <strain evidence="13">080813</strain>
    </source>
</reference>
<keyword evidence="6" id="KW-0413">Isomerase</keyword>
<dbReference type="EC" id="5.6.2.4" evidence="8"/>
<feature type="binding site" evidence="10">
    <location>
        <begin position="232"/>
        <end position="239"/>
    </location>
    <ligand>
        <name>ATP</name>
        <dbReference type="ChEBI" id="CHEBI:30616"/>
    </ligand>
</feature>
<dbReference type="InterPro" id="IPR014016">
    <property type="entry name" value="UvrD-like_ATP-bd"/>
</dbReference>
<comment type="catalytic activity">
    <reaction evidence="7">
        <text>Couples ATP hydrolysis with the unwinding of duplex DNA by translocating in the 3'-5' direction.</text>
        <dbReference type="EC" id="5.6.2.4"/>
    </reaction>
</comment>
<dbReference type="CDD" id="cd18807">
    <property type="entry name" value="SF1_C_UvrD"/>
    <property type="match status" value="1"/>
</dbReference>
<dbReference type="Pfam" id="PF00580">
    <property type="entry name" value="UvrD-helicase"/>
    <property type="match status" value="1"/>
</dbReference>
<dbReference type="Proteomes" id="UP000028681">
    <property type="component" value="Chromosome"/>
</dbReference>
<dbReference type="HOGENOM" id="CLU_006494_0_1_6"/>
<dbReference type="Gene3D" id="1.10.10.160">
    <property type="match status" value="1"/>
</dbReference>
<dbReference type="FunFam" id="3.40.50.300:FF:000975">
    <property type="entry name" value="DNA helicase"/>
    <property type="match status" value="1"/>
</dbReference>
<dbReference type="CDD" id="cd17932">
    <property type="entry name" value="DEXQc_UvrD"/>
    <property type="match status" value="1"/>
</dbReference>